<dbReference type="PANTHER" id="PTHR14094:SF9">
    <property type="entry name" value="SIGNAL RECOGNITION PARTICLE SUBUNIT SRP72"/>
    <property type="match status" value="1"/>
</dbReference>
<feature type="compositionally biased region" description="Polar residues" evidence="2">
    <location>
        <begin position="671"/>
        <end position="685"/>
    </location>
</feature>
<dbReference type="OrthoDB" id="5421607at2759"/>
<comment type="caution">
    <text evidence="3">The sequence shown here is derived from an EMBL/GenBank/DDBJ whole genome shotgun (WGS) entry which is preliminary data.</text>
</comment>
<feature type="region of interest" description="Disordered" evidence="2">
    <location>
        <begin position="666"/>
        <end position="710"/>
    </location>
</feature>
<dbReference type="Pfam" id="PF17004">
    <property type="entry name" value="SRP_TPR_like"/>
    <property type="match status" value="1"/>
</dbReference>
<accession>A0A1R0H4Y7</accession>
<keyword evidence="1" id="KW-0802">TPR repeat</keyword>
<sequence>MENIEELYQELHSYVSNKDYDSAIEICDKIIQLKPKDVLAKKTKIICFVKLEKYSEAISLISEGKSKRLITDKDLAFEEAYCLFCLGKFKSALEILDSIGETERVLLLKAQIKYKQDDFSKSIETYNQILKFKDTKVATSDVNINLSANYAASMISNRNSNQEFPENIEDPTLMYNKSLYLLAQGNVEQSLDLLTNAIELGRTLHKEDGYSEEEIVNELAPMNLLLGYIHFIKGDLKKSASIWGELIKQNDVDQITKTVARINLRVSQNLVNKDSILRVVNLLTNIKKSKLYNAFNGDQKSKIAYNKASLLLKLNDFKNARRAISSIDIKDIPKQNSQLLEIKLYTLILTSKKTNATIYLKENLARLDQERRLIYISLLSEVTNTKSRSQLSRILDILLDFFKTADSIGPLDLVPSLASKLGGNLAKELLGSKYESTISRFIELVDLQLKKEENKGNTISSQIHILAAISGLFVNKPEFSYNHVKKCLEKDPSNFEALSLSLFFDSGLYDSNLVARIAAEILAPGGKSALSGKTVDPEPESAEKILKSKVYISGVPRNLLISNLSRANKSRRRFVEPKIKKRSSKKTSKIRTQKDTNLTSNSKDDLSKKVQAGRPKEGEIDPERWIPLKMRSYYRIRGKNRKLKGMRGGAQGNVSQKELERLDANDGIKAGSNSGKDGVGATNNIPGVKKMNDSAKTSKPKTKKKFVKRK</sequence>
<dbReference type="PIRSF" id="PIRSF038922">
    <property type="entry name" value="SRP72"/>
    <property type="match status" value="1"/>
</dbReference>
<dbReference type="GO" id="GO:0008312">
    <property type="term" value="F:7S RNA binding"/>
    <property type="evidence" value="ECO:0007669"/>
    <property type="project" value="TreeGrafter"/>
</dbReference>
<dbReference type="EMBL" id="LSSL01000547">
    <property type="protein sequence ID" value="OLY84292.1"/>
    <property type="molecule type" value="Genomic_DNA"/>
</dbReference>
<reference evidence="3 4" key="1">
    <citation type="journal article" date="2016" name="Mol. Biol. Evol.">
        <title>Genome-Wide Survey of Gut Fungi (Harpellales) Reveals the First Horizontally Transferred Ubiquitin Gene from a Mosquito Host.</title>
        <authorList>
            <person name="Wang Y."/>
            <person name="White M.M."/>
            <person name="Kvist S."/>
            <person name="Moncalvo J.M."/>
        </authorList>
    </citation>
    <scope>NUCLEOTIDE SEQUENCE [LARGE SCALE GENOMIC DNA]</scope>
    <source>
        <strain evidence="3 4">ALG-7-W6</strain>
    </source>
</reference>
<organism evidence="3 4">
    <name type="scientific">Smittium mucronatum</name>
    <dbReference type="NCBI Taxonomy" id="133383"/>
    <lineage>
        <taxon>Eukaryota</taxon>
        <taxon>Fungi</taxon>
        <taxon>Fungi incertae sedis</taxon>
        <taxon>Zoopagomycota</taxon>
        <taxon>Kickxellomycotina</taxon>
        <taxon>Harpellomycetes</taxon>
        <taxon>Harpellales</taxon>
        <taxon>Legeriomycetaceae</taxon>
        <taxon>Smittium</taxon>
    </lineage>
</organism>
<gene>
    <name evidence="3" type="ORF">AYI68_g1544</name>
</gene>
<dbReference type="PROSITE" id="PS50005">
    <property type="entry name" value="TPR"/>
    <property type="match status" value="1"/>
</dbReference>
<feature type="compositionally biased region" description="Basic residues" evidence="2">
    <location>
        <begin position="579"/>
        <end position="591"/>
    </location>
</feature>
<feature type="compositionally biased region" description="Basic and acidic residues" evidence="2">
    <location>
        <begin position="602"/>
        <end position="618"/>
    </location>
</feature>
<feature type="region of interest" description="Disordered" evidence="2">
    <location>
        <begin position="571"/>
        <end position="618"/>
    </location>
</feature>
<dbReference type="SUPFAM" id="SSF48452">
    <property type="entry name" value="TPR-like"/>
    <property type="match status" value="2"/>
</dbReference>
<feature type="repeat" description="TPR" evidence="1">
    <location>
        <begin position="4"/>
        <end position="37"/>
    </location>
</feature>
<proteinExistence type="predicted"/>
<evidence type="ECO:0000313" key="3">
    <source>
        <dbReference type="EMBL" id="OLY84292.1"/>
    </source>
</evidence>
<evidence type="ECO:0000256" key="1">
    <source>
        <dbReference type="PROSITE-ProRule" id="PRU00339"/>
    </source>
</evidence>
<dbReference type="AlphaFoldDB" id="A0A1R0H4Y7"/>
<evidence type="ECO:0000313" key="4">
    <source>
        <dbReference type="Proteomes" id="UP000187455"/>
    </source>
</evidence>
<dbReference type="SMART" id="SM00028">
    <property type="entry name" value="TPR"/>
    <property type="match status" value="4"/>
</dbReference>
<evidence type="ECO:0000256" key="2">
    <source>
        <dbReference type="SAM" id="MobiDB-lite"/>
    </source>
</evidence>
<feature type="compositionally biased region" description="Basic residues" evidence="2">
    <location>
        <begin position="698"/>
        <end position="710"/>
    </location>
</feature>
<name>A0A1R0H4Y7_9FUNG</name>
<dbReference type="InterPro" id="IPR026270">
    <property type="entry name" value="SRP72"/>
</dbReference>
<dbReference type="Gene3D" id="1.25.40.10">
    <property type="entry name" value="Tetratricopeptide repeat domain"/>
    <property type="match status" value="1"/>
</dbReference>
<dbReference type="InterPro" id="IPR011990">
    <property type="entry name" value="TPR-like_helical_dom_sf"/>
</dbReference>
<dbReference type="Proteomes" id="UP000187455">
    <property type="component" value="Unassembled WGS sequence"/>
</dbReference>
<dbReference type="GO" id="GO:0043022">
    <property type="term" value="F:ribosome binding"/>
    <property type="evidence" value="ECO:0007669"/>
    <property type="project" value="TreeGrafter"/>
</dbReference>
<protein>
    <submittedName>
        <fullName evidence="3">Signal recognition particle subunit SRP72</fullName>
    </submittedName>
</protein>
<dbReference type="GO" id="GO:0006614">
    <property type="term" value="P:SRP-dependent cotranslational protein targeting to membrane"/>
    <property type="evidence" value="ECO:0007669"/>
    <property type="project" value="InterPro"/>
</dbReference>
<keyword evidence="4" id="KW-1185">Reference proteome</keyword>
<dbReference type="GO" id="GO:0005786">
    <property type="term" value="C:signal recognition particle, endoplasmic reticulum targeting"/>
    <property type="evidence" value="ECO:0007669"/>
    <property type="project" value="TreeGrafter"/>
</dbReference>
<dbReference type="PANTHER" id="PTHR14094">
    <property type="entry name" value="SIGNAL RECOGNITION PARTICLE 72"/>
    <property type="match status" value="1"/>
</dbReference>
<dbReference type="InterPro" id="IPR031545">
    <property type="entry name" value="SRP72_TPR-like"/>
</dbReference>
<dbReference type="InterPro" id="IPR019734">
    <property type="entry name" value="TPR_rpt"/>
</dbReference>
<dbReference type="STRING" id="133383.A0A1R0H4Y7"/>